<dbReference type="STRING" id="701091.M2SPT1"/>
<evidence type="ECO:0000313" key="3">
    <source>
        <dbReference type="Proteomes" id="UP000016936"/>
    </source>
</evidence>
<dbReference type="HOGENOM" id="CLU_2589569_0_0_1"/>
<accession>M2SPT1</accession>
<feature type="region of interest" description="Disordered" evidence="1">
    <location>
        <begin position="17"/>
        <end position="37"/>
    </location>
</feature>
<reference evidence="2 3" key="1">
    <citation type="journal article" date="2012" name="PLoS Pathog.">
        <title>Diverse lifestyles and strategies of plant pathogenesis encoded in the genomes of eighteen Dothideomycetes fungi.</title>
        <authorList>
            <person name="Ohm R.A."/>
            <person name="Feau N."/>
            <person name="Henrissat B."/>
            <person name="Schoch C.L."/>
            <person name="Horwitz B.A."/>
            <person name="Barry K.W."/>
            <person name="Condon B.J."/>
            <person name="Copeland A.C."/>
            <person name="Dhillon B."/>
            <person name="Glaser F."/>
            <person name="Hesse C.N."/>
            <person name="Kosti I."/>
            <person name="LaButti K."/>
            <person name="Lindquist E.A."/>
            <person name="Lucas S."/>
            <person name="Salamov A.A."/>
            <person name="Bradshaw R.E."/>
            <person name="Ciuffetti L."/>
            <person name="Hamelin R.C."/>
            <person name="Kema G.H.J."/>
            <person name="Lawrence C."/>
            <person name="Scott J.A."/>
            <person name="Spatafora J.W."/>
            <person name="Turgeon B.G."/>
            <person name="de Wit P.J.G.M."/>
            <person name="Zhong S."/>
            <person name="Goodwin S.B."/>
            <person name="Grigoriev I.V."/>
        </authorList>
    </citation>
    <scope>NUCLEOTIDE SEQUENCE [LARGE SCALE GENOMIC DNA]</scope>
    <source>
        <strain evidence="3">C5 / ATCC 48332 / race O</strain>
    </source>
</reference>
<dbReference type="Proteomes" id="UP000016936">
    <property type="component" value="Unassembled WGS sequence"/>
</dbReference>
<dbReference type="EMBL" id="KB445582">
    <property type="protein sequence ID" value="EMD87310.1"/>
    <property type="molecule type" value="Genomic_DNA"/>
</dbReference>
<reference evidence="3" key="2">
    <citation type="journal article" date="2013" name="PLoS Genet.">
        <title>Comparative genome structure, secondary metabolite, and effector coding capacity across Cochliobolus pathogens.</title>
        <authorList>
            <person name="Condon B.J."/>
            <person name="Leng Y."/>
            <person name="Wu D."/>
            <person name="Bushley K.E."/>
            <person name="Ohm R.A."/>
            <person name="Otillar R."/>
            <person name="Martin J."/>
            <person name="Schackwitz W."/>
            <person name="Grimwood J."/>
            <person name="MohdZainudin N."/>
            <person name="Xue C."/>
            <person name="Wang R."/>
            <person name="Manning V.A."/>
            <person name="Dhillon B."/>
            <person name="Tu Z.J."/>
            <person name="Steffenson B.J."/>
            <person name="Salamov A."/>
            <person name="Sun H."/>
            <person name="Lowry S."/>
            <person name="LaButti K."/>
            <person name="Han J."/>
            <person name="Copeland A."/>
            <person name="Lindquist E."/>
            <person name="Barry K."/>
            <person name="Schmutz J."/>
            <person name="Baker S.E."/>
            <person name="Ciuffetti L.M."/>
            <person name="Grigoriev I.V."/>
            <person name="Zhong S."/>
            <person name="Turgeon B.G."/>
        </authorList>
    </citation>
    <scope>NUCLEOTIDE SEQUENCE [LARGE SCALE GENOMIC DNA]</scope>
    <source>
        <strain evidence="3">C5 / ATCC 48332 / race O</strain>
    </source>
</reference>
<sequence length="80" mass="8167">MAHGLIYSIAQTKLNATTPTTTSSSKVSSSTTSVATLAPSPTAGTALGCYPEDSTMPILEQNMNPNGNSSLTIAKCKNSC</sequence>
<keyword evidence="3" id="KW-1185">Reference proteome</keyword>
<evidence type="ECO:0000313" key="2">
    <source>
        <dbReference type="EMBL" id="EMD87310.1"/>
    </source>
</evidence>
<organism evidence="2 3">
    <name type="scientific">Cochliobolus heterostrophus (strain C5 / ATCC 48332 / race O)</name>
    <name type="common">Southern corn leaf blight fungus</name>
    <name type="synonym">Bipolaris maydis</name>
    <dbReference type="NCBI Taxonomy" id="701091"/>
    <lineage>
        <taxon>Eukaryota</taxon>
        <taxon>Fungi</taxon>
        <taxon>Dikarya</taxon>
        <taxon>Ascomycota</taxon>
        <taxon>Pezizomycotina</taxon>
        <taxon>Dothideomycetes</taxon>
        <taxon>Pleosporomycetidae</taxon>
        <taxon>Pleosporales</taxon>
        <taxon>Pleosporineae</taxon>
        <taxon>Pleosporaceae</taxon>
        <taxon>Bipolaris</taxon>
    </lineage>
</organism>
<gene>
    <name evidence="2" type="ORF">COCHEDRAFT_1023481</name>
</gene>
<name>M2SPT1_COCH5</name>
<proteinExistence type="predicted"/>
<evidence type="ECO:0000256" key="1">
    <source>
        <dbReference type="SAM" id="MobiDB-lite"/>
    </source>
</evidence>
<protein>
    <submittedName>
        <fullName evidence="2">Uncharacterized protein</fullName>
    </submittedName>
</protein>
<dbReference type="AlphaFoldDB" id="M2SPT1"/>